<dbReference type="PANTHER" id="PTHR10120">
    <property type="entry name" value="CAAX PRENYL PROTEASE 1"/>
    <property type="match status" value="1"/>
</dbReference>
<dbReference type="GO" id="GO:0071586">
    <property type="term" value="P:CAAX-box protein processing"/>
    <property type="evidence" value="ECO:0007669"/>
    <property type="project" value="InterPro"/>
</dbReference>
<feature type="transmembrane region" description="Helical" evidence="9">
    <location>
        <begin position="6"/>
        <end position="25"/>
    </location>
</feature>
<feature type="binding site" evidence="7">
    <location>
        <position position="269"/>
    </location>
    <ligand>
        <name>Zn(2+)</name>
        <dbReference type="ChEBI" id="CHEBI:29105"/>
        <note>catalytic</note>
    </ligand>
</feature>
<dbReference type="Pfam" id="PF01435">
    <property type="entry name" value="Peptidase_M48"/>
    <property type="match status" value="1"/>
</dbReference>
<evidence type="ECO:0000256" key="5">
    <source>
        <dbReference type="ARBA" id="ARBA00023049"/>
    </source>
</evidence>
<dbReference type="RefSeq" id="WP_154482327.1">
    <property type="nucleotide sequence ID" value="NZ_VULR01000002.1"/>
</dbReference>
<dbReference type="EMBL" id="VULR01000002">
    <property type="protein sequence ID" value="MSS42492.1"/>
    <property type="molecule type" value="Genomic_DNA"/>
</dbReference>
<evidence type="ECO:0000256" key="7">
    <source>
        <dbReference type="PIRSR" id="PIRSR627057-2"/>
    </source>
</evidence>
<evidence type="ECO:0000256" key="1">
    <source>
        <dbReference type="ARBA" id="ARBA00022670"/>
    </source>
</evidence>
<dbReference type="GO" id="GO:0004222">
    <property type="term" value="F:metalloendopeptidase activity"/>
    <property type="evidence" value="ECO:0007669"/>
    <property type="project" value="InterPro"/>
</dbReference>
<sequence>MERKVKLFFTLFFLILIIFIGLVFISENKNMENIKEEYPDTKEEAFSYRKIGLKIWAINLIISFLIPFLFLLTGLSNRIRLFAQSKTNSFFLEASIYLCFYLVIDFLITLPISYYGSFVIKHRFGLSNQSIIRWLEVVLKGFGLNLIIVLLIGWFPFYLIYKSPSRWWLYLGIISVPIYLFASFITPMYIDPIFNEYTSIEDKELERDIKNLLKKAGIEEAKIYQVDKSTDTKEMNAYMTGVGKSKRIVLWDTTINNLDRDEVVGITAHEIGHYVKGHIWKGIVLGGLFTTIILFLVDKTCNWTLKGSYRYFGFKNLYSIASLPLLIFVLNFYTFIASPVISGYSRHLEWEADKFELELARNKEATASSLIKLHEGSLSLPRPSDIYKIWYYSHPPCEERVKFALDYEYEDKIP</sequence>
<dbReference type="Gene3D" id="3.30.2010.10">
    <property type="entry name" value="Metalloproteases ('zincins'), catalytic domain"/>
    <property type="match status" value="1"/>
</dbReference>
<dbReference type="InterPro" id="IPR001915">
    <property type="entry name" value="Peptidase_M48"/>
</dbReference>
<evidence type="ECO:0000259" key="10">
    <source>
        <dbReference type="Pfam" id="PF01435"/>
    </source>
</evidence>
<dbReference type="CDD" id="cd07343">
    <property type="entry name" value="M48A_Zmpste24p_like"/>
    <property type="match status" value="1"/>
</dbReference>
<feature type="active site" description="Proton donor" evidence="6">
    <location>
        <position position="353"/>
    </location>
</feature>
<feature type="active site" evidence="6">
    <location>
        <position position="270"/>
    </location>
</feature>
<dbReference type="Pfam" id="PF16491">
    <property type="entry name" value="Peptidase_M48_N"/>
    <property type="match status" value="1"/>
</dbReference>
<comment type="similarity">
    <text evidence="8">Belongs to the peptidase M48 family.</text>
</comment>
<feature type="transmembrane region" description="Helical" evidence="9">
    <location>
        <begin position="317"/>
        <end position="336"/>
    </location>
</feature>
<dbReference type="InterPro" id="IPR027057">
    <property type="entry name" value="CAXX_Prtase_1"/>
</dbReference>
<comment type="caution">
    <text evidence="12">The sequence shown here is derived from an EMBL/GenBank/DDBJ whole genome shotgun (WGS) entry which is preliminary data.</text>
</comment>
<comment type="cofactor">
    <cofactor evidence="7 8">
        <name>Zn(2+)</name>
        <dbReference type="ChEBI" id="CHEBI:29105"/>
    </cofactor>
    <text evidence="7 8">Binds 1 zinc ion per subunit.</text>
</comment>
<organism evidence="12 13">
    <name type="scientific">Anaerosalibacter bizertensis</name>
    <dbReference type="NCBI Taxonomy" id="932217"/>
    <lineage>
        <taxon>Bacteria</taxon>
        <taxon>Bacillati</taxon>
        <taxon>Bacillota</taxon>
        <taxon>Tissierellia</taxon>
        <taxon>Tissierellales</taxon>
        <taxon>Sporanaerobacteraceae</taxon>
        <taxon>Anaerosalibacter</taxon>
    </lineage>
</organism>
<feature type="transmembrane region" description="Helical" evidence="9">
    <location>
        <begin position="279"/>
        <end position="297"/>
    </location>
</feature>
<proteinExistence type="inferred from homology"/>
<keyword evidence="9" id="KW-0472">Membrane</keyword>
<dbReference type="GO" id="GO:0046872">
    <property type="term" value="F:metal ion binding"/>
    <property type="evidence" value="ECO:0007669"/>
    <property type="project" value="UniProtKB-KW"/>
</dbReference>
<keyword evidence="4 7" id="KW-0862">Zinc</keyword>
<feature type="domain" description="Peptidase M48" evidence="10">
    <location>
        <begin position="201"/>
        <end position="404"/>
    </location>
</feature>
<evidence type="ECO:0000256" key="3">
    <source>
        <dbReference type="ARBA" id="ARBA00022801"/>
    </source>
</evidence>
<evidence type="ECO:0000256" key="6">
    <source>
        <dbReference type="PIRSR" id="PIRSR627057-1"/>
    </source>
</evidence>
<keyword evidence="2 7" id="KW-0479">Metal-binding</keyword>
<keyword evidence="9" id="KW-0812">Transmembrane</keyword>
<name>A0A844FEV6_9FIRM</name>
<reference evidence="12 13" key="1">
    <citation type="submission" date="2019-08" db="EMBL/GenBank/DDBJ databases">
        <title>In-depth cultivation of the pig gut microbiome towards novel bacterial diversity and tailored functional studies.</title>
        <authorList>
            <person name="Wylensek D."/>
            <person name="Hitch T.C.A."/>
            <person name="Clavel T."/>
        </authorList>
    </citation>
    <scope>NUCLEOTIDE SEQUENCE [LARGE SCALE GENOMIC DNA]</scope>
    <source>
        <strain evidence="12 13">Med78-601-WT-4W-RMD-3</strain>
    </source>
</reference>
<feature type="domain" description="CAAX prenyl protease 1 N-terminal" evidence="11">
    <location>
        <begin position="43"/>
        <end position="195"/>
    </location>
</feature>
<dbReference type="InterPro" id="IPR032456">
    <property type="entry name" value="Peptidase_M48_N"/>
</dbReference>
<evidence type="ECO:0000313" key="13">
    <source>
        <dbReference type="Proteomes" id="UP000462760"/>
    </source>
</evidence>
<dbReference type="AlphaFoldDB" id="A0A844FEV6"/>
<protein>
    <submittedName>
        <fullName evidence="12">M48 family metallopeptidase</fullName>
    </submittedName>
</protein>
<feature type="transmembrane region" description="Helical" evidence="9">
    <location>
        <begin position="167"/>
        <end position="190"/>
    </location>
</feature>
<evidence type="ECO:0000256" key="2">
    <source>
        <dbReference type="ARBA" id="ARBA00022723"/>
    </source>
</evidence>
<evidence type="ECO:0000256" key="4">
    <source>
        <dbReference type="ARBA" id="ARBA00022833"/>
    </source>
</evidence>
<evidence type="ECO:0000256" key="9">
    <source>
        <dbReference type="SAM" id="Phobius"/>
    </source>
</evidence>
<feature type="transmembrane region" description="Helical" evidence="9">
    <location>
        <begin position="95"/>
        <end position="116"/>
    </location>
</feature>
<evidence type="ECO:0000313" key="12">
    <source>
        <dbReference type="EMBL" id="MSS42492.1"/>
    </source>
</evidence>
<feature type="transmembrane region" description="Helical" evidence="9">
    <location>
        <begin position="55"/>
        <end position="75"/>
    </location>
</feature>
<evidence type="ECO:0000259" key="11">
    <source>
        <dbReference type="Pfam" id="PF16491"/>
    </source>
</evidence>
<feature type="transmembrane region" description="Helical" evidence="9">
    <location>
        <begin position="137"/>
        <end position="161"/>
    </location>
</feature>
<keyword evidence="3 8" id="KW-0378">Hydrolase</keyword>
<accession>A0A844FEV6</accession>
<gene>
    <name evidence="12" type="ORF">FYJ27_01905</name>
</gene>
<dbReference type="Proteomes" id="UP000462760">
    <property type="component" value="Unassembled WGS sequence"/>
</dbReference>
<feature type="binding site" evidence="7">
    <location>
        <position position="349"/>
    </location>
    <ligand>
        <name>Zn(2+)</name>
        <dbReference type="ChEBI" id="CHEBI:29105"/>
        <note>catalytic</note>
    </ligand>
</feature>
<feature type="binding site" evidence="7">
    <location>
        <position position="273"/>
    </location>
    <ligand>
        <name>Zn(2+)</name>
        <dbReference type="ChEBI" id="CHEBI:29105"/>
        <note>catalytic</note>
    </ligand>
</feature>
<dbReference type="OrthoDB" id="9781930at2"/>
<keyword evidence="9" id="KW-1133">Transmembrane helix</keyword>
<evidence type="ECO:0000256" key="8">
    <source>
        <dbReference type="RuleBase" id="RU003983"/>
    </source>
</evidence>
<keyword evidence="5 8" id="KW-0482">Metalloprotease</keyword>
<keyword evidence="1 8" id="KW-0645">Protease</keyword>